<keyword evidence="14" id="KW-1185">Reference proteome</keyword>
<evidence type="ECO:0000256" key="8">
    <source>
        <dbReference type="PIRSR" id="PIRSR000105-1"/>
    </source>
</evidence>
<accession>A0A5P0ZG64</accession>
<dbReference type="Gene3D" id="3.40.50.720">
    <property type="entry name" value="NAD(P)-binding Rossmann-like Domain"/>
    <property type="match status" value="1"/>
</dbReference>
<dbReference type="InterPro" id="IPR006176">
    <property type="entry name" value="3-OHacyl-CoA_DH_NAD-bd"/>
</dbReference>
<dbReference type="SUPFAM" id="SSF51735">
    <property type="entry name" value="NAD(P)-binding Rossmann-fold domains"/>
    <property type="match status" value="1"/>
</dbReference>
<organism evidence="12 13">
    <name type="scientific">Companilactobacillus mishanensis</name>
    <dbReference type="NCBI Taxonomy" id="2486008"/>
    <lineage>
        <taxon>Bacteria</taxon>
        <taxon>Bacillati</taxon>
        <taxon>Bacillota</taxon>
        <taxon>Bacilli</taxon>
        <taxon>Lactobacillales</taxon>
        <taxon>Lactobacillaceae</taxon>
        <taxon>Companilactobacillus</taxon>
    </lineage>
</organism>
<proteinExistence type="predicted"/>
<evidence type="ECO:0000313" key="14">
    <source>
        <dbReference type="Proteomes" id="UP000436655"/>
    </source>
</evidence>
<comment type="caution">
    <text evidence="12">The sequence shown here is derived from an EMBL/GenBank/DDBJ whole genome shotgun (WGS) entry which is preliminary data.</text>
</comment>
<comment type="pathway">
    <text evidence="2">Lipid metabolism; butanoate metabolism.</text>
</comment>
<dbReference type="GO" id="GO:0003857">
    <property type="term" value="F:(3S)-3-hydroxyacyl-CoA dehydrogenase (NAD+) activity"/>
    <property type="evidence" value="ECO:0007669"/>
    <property type="project" value="UniProtKB-EC"/>
</dbReference>
<dbReference type="Proteomes" id="UP000380386">
    <property type="component" value="Unassembled WGS sequence"/>
</dbReference>
<dbReference type="InterPro" id="IPR008927">
    <property type="entry name" value="6-PGluconate_DH-like_C_sf"/>
</dbReference>
<dbReference type="Pfam" id="PF00725">
    <property type="entry name" value="3HCDH"/>
    <property type="match status" value="1"/>
</dbReference>
<feature type="site" description="Important for catalytic activity" evidence="8">
    <location>
        <position position="173"/>
    </location>
</feature>
<dbReference type="Gene3D" id="1.10.1040.10">
    <property type="entry name" value="N-(1-d-carboxylethyl)-l-norvaline Dehydrogenase, domain 2"/>
    <property type="match status" value="1"/>
</dbReference>
<dbReference type="InterPro" id="IPR006108">
    <property type="entry name" value="3HC_DH_C"/>
</dbReference>
<evidence type="ECO:0000256" key="1">
    <source>
        <dbReference type="ARBA" id="ARBA00005005"/>
    </source>
</evidence>
<reference evidence="11" key="2">
    <citation type="submission" date="2019-05" db="EMBL/GenBank/DDBJ databases">
        <authorList>
            <person name="Schuster J.A."/>
            <person name="Ehrmann M.A."/>
        </authorList>
    </citation>
    <scope>NUCLEOTIDE SEQUENCE</scope>
    <source>
        <strain evidence="11">TMW 1.2098</strain>
    </source>
</reference>
<dbReference type="InterPro" id="IPR022694">
    <property type="entry name" value="3-OHacyl-CoA_DH"/>
</dbReference>
<feature type="domain" description="3-hydroxyacyl-CoA dehydrogenase NAD binding" evidence="10">
    <location>
        <begin position="5"/>
        <end position="58"/>
    </location>
</feature>
<dbReference type="Proteomes" id="UP000436655">
    <property type="component" value="Unassembled WGS sequence"/>
</dbReference>
<evidence type="ECO:0000256" key="3">
    <source>
        <dbReference type="ARBA" id="ARBA00022832"/>
    </source>
</evidence>
<dbReference type="PANTHER" id="PTHR43561:SF3">
    <property type="entry name" value="HYDROXYACYL-COENZYME A DEHYDROGENASE, MITOCHONDRIAL"/>
    <property type="match status" value="1"/>
</dbReference>
<dbReference type="InterPro" id="IPR013328">
    <property type="entry name" value="6PGD_dom2"/>
</dbReference>
<dbReference type="SUPFAM" id="SSF48179">
    <property type="entry name" value="6-phosphogluconate dehydrogenase C-terminal domain-like"/>
    <property type="match status" value="1"/>
</dbReference>
<name>A0A5P0ZG64_9LACO</name>
<evidence type="ECO:0000256" key="7">
    <source>
        <dbReference type="ARBA" id="ARBA00049556"/>
    </source>
</evidence>
<dbReference type="PANTHER" id="PTHR43561">
    <property type="match status" value="1"/>
</dbReference>
<dbReference type="GO" id="GO:0070403">
    <property type="term" value="F:NAD+ binding"/>
    <property type="evidence" value="ECO:0007669"/>
    <property type="project" value="InterPro"/>
</dbReference>
<dbReference type="AlphaFoldDB" id="A0A5P0ZG64"/>
<dbReference type="InterPro" id="IPR052242">
    <property type="entry name" value="Mito_3-hydroxyacyl-CoA_DH"/>
</dbReference>
<feature type="domain" description="3-hydroxyacyl-CoA dehydrogenase NAD binding" evidence="10">
    <location>
        <begin position="86"/>
        <end position="215"/>
    </location>
</feature>
<keyword evidence="3" id="KW-0276">Fatty acid metabolism</keyword>
<evidence type="ECO:0000256" key="2">
    <source>
        <dbReference type="ARBA" id="ARBA00005086"/>
    </source>
</evidence>
<feature type="domain" description="3-hydroxyacyl-CoA dehydrogenase C-terminal" evidence="9">
    <location>
        <begin position="220"/>
        <end position="316"/>
    </location>
</feature>
<dbReference type="InterPro" id="IPR036291">
    <property type="entry name" value="NAD(P)-bd_dom_sf"/>
</dbReference>
<protein>
    <submittedName>
        <fullName evidence="12">3-hydroxyacyl-CoA dehydrogenase</fullName>
        <ecNumber evidence="12">1.1.1.35</ecNumber>
    </submittedName>
</protein>
<dbReference type="EMBL" id="VDFM01000002">
    <property type="protein sequence ID" value="MQS52037.1"/>
    <property type="molecule type" value="Genomic_DNA"/>
</dbReference>
<gene>
    <name evidence="12" type="ORF">FHL02_03270</name>
    <name evidence="11" type="ORF">FHL03_08145</name>
</gene>
<keyword evidence="4 12" id="KW-0560">Oxidoreductase</keyword>
<keyword evidence="5" id="KW-0520">NAD</keyword>
<dbReference type="Pfam" id="PF02737">
    <property type="entry name" value="3HCDH_N"/>
    <property type="match status" value="2"/>
</dbReference>
<comment type="pathway">
    <text evidence="1">Lipid metabolism; fatty acid beta-oxidation.</text>
</comment>
<evidence type="ECO:0000256" key="6">
    <source>
        <dbReference type="ARBA" id="ARBA00023098"/>
    </source>
</evidence>
<reference evidence="13 14" key="1">
    <citation type="journal article" date="2019" name="Syst. Appl. Microbiol.">
        <title>Polyphasic characterization of two novel Lactobacillus spp. isolated from blown salami packages: Description of Lactobacillus halodurans sp. nov. and Lactobacillus salsicarnum sp. nov.</title>
        <authorList>
            <person name="Schuster J.A."/>
            <person name="Klingl A."/>
            <person name="Vogel R.F."/>
            <person name="Ehrmann M.A."/>
        </authorList>
    </citation>
    <scope>NUCLEOTIDE SEQUENCE [LARGE SCALE GENOMIC DNA]</scope>
    <source>
        <strain evidence="11 14">TMW 1.2098</strain>
        <strain evidence="12 13">TMW 1.2118</strain>
    </source>
</reference>
<evidence type="ECO:0000256" key="4">
    <source>
        <dbReference type="ARBA" id="ARBA00023002"/>
    </source>
</evidence>
<evidence type="ECO:0000259" key="10">
    <source>
        <dbReference type="Pfam" id="PF02737"/>
    </source>
</evidence>
<dbReference type="EMBL" id="VDFN01000006">
    <property type="protein sequence ID" value="MQS45453.1"/>
    <property type="molecule type" value="Genomic_DNA"/>
</dbReference>
<evidence type="ECO:0000313" key="12">
    <source>
        <dbReference type="EMBL" id="MQS52037.1"/>
    </source>
</evidence>
<dbReference type="GO" id="GO:0006635">
    <property type="term" value="P:fatty acid beta-oxidation"/>
    <property type="evidence" value="ECO:0007669"/>
    <property type="project" value="TreeGrafter"/>
</dbReference>
<dbReference type="EC" id="1.1.1.35" evidence="12"/>
<comment type="catalytic activity">
    <reaction evidence="7">
        <text>a (3S)-3-hydroxyacyl-CoA + NAD(+) = a 3-oxoacyl-CoA + NADH + H(+)</text>
        <dbReference type="Rhea" id="RHEA:22432"/>
        <dbReference type="ChEBI" id="CHEBI:15378"/>
        <dbReference type="ChEBI" id="CHEBI:57318"/>
        <dbReference type="ChEBI" id="CHEBI:57540"/>
        <dbReference type="ChEBI" id="CHEBI:57945"/>
        <dbReference type="ChEBI" id="CHEBI:90726"/>
        <dbReference type="EC" id="1.1.1.35"/>
    </reaction>
</comment>
<dbReference type="OrthoDB" id="9771883at2"/>
<dbReference type="PIRSF" id="PIRSF000105">
    <property type="entry name" value="HCDH"/>
    <property type="match status" value="1"/>
</dbReference>
<evidence type="ECO:0000256" key="5">
    <source>
        <dbReference type="ARBA" id="ARBA00023027"/>
    </source>
</evidence>
<dbReference type="NCBIfam" id="NF006143">
    <property type="entry name" value="PRK08293.1"/>
    <property type="match status" value="1"/>
</dbReference>
<evidence type="ECO:0000259" key="9">
    <source>
        <dbReference type="Pfam" id="PF00725"/>
    </source>
</evidence>
<evidence type="ECO:0000313" key="13">
    <source>
        <dbReference type="Proteomes" id="UP000380386"/>
    </source>
</evidence>
<dbReference type="RefSeq" id="WP_125704112.1">
    <property type="nucleotide sequence ID" value="NZ_JBHTOO010000029.1"/>
</dbReference>
<sequence>MSIKNVTIAGSGVLGSQIAFQTAFRGYNVTIYDINDDVIAKAKDRMHGLVDTYKAEVQDQSEHLTVFLQNGVYESTILPNLKDTLINDLTTSRKNAEAVPGSISYFTDLGKAVKGADLVIEAIPERMDIKESFYKELSSVAEEKTIFATNTSTLLPSQFADLTGRKNKFLALHFANEIWKNNTAEVMGTQWTDKDIYNEVVEFAKGIGMIPIELKKEQPGYVLNTLLVPLLDAAQMLLAKGVADIETIDKTWMLATKAPFGPFGILDIVGLKTAYDITANAAENDPEYKELADMIKNDYIDKGKMGVATGEGFYKYPNPAYKQPDFLS</sequence>
<evidence type="ECO:0000313" key="11">
    <source>
        <dbReference type="EMBL" id="MQS45453.1"/>
    </source>
</evidence>
<keyword evidence="6" id="KW-0443">Lipid metabolism</keyword>